<name>A0ABW5SDA7_9FLAO</name>
<dbReference type="Pfam" id="PF14059">
    <property type="entry name" value="DUF4251"/>
    <property type="match status" value="1"/>
</dbReference>
<evidence type="ECO:0000313" key="1">
    <source>
        <dbReference type="EMBL" id="MFD2697124.1"/>
    </source>
</evidence>
<dbReference type="Gene3D" id="2.40.128.410">
    <property type="match status" value="1"/>
</dbReference>
<dbReference type="RefSeq" id="WP_379044397.1">
    <property type="nucleotide sequence ID" value="NZ_JBHULZ010000023.1"/>
</dbReference>
<keyword evidence="2" id="KW-1185">Reference proteome</keyword>
<dbReference type="Proteomes" id="UP001597357">
    <property type="component" value="Unassembled WGS sequence"/>
</dbReference>
<protein>
    <submittedName>
        <fullName evidence="1">DUF4251 domain-containing protein</fullName>
    </submittedName>
</protein>
<accession>A0ABW5SDA7</accession>
<dbReference type="EMBL" id="JBHULZ010000023">
    <property type="protein sequence ID" value="MFD2697124.1"/>
    <property type="molecule type" value="Genomic_DNA"/>
</dbReference>
<proteinExistence type="predicted"/>
<comment type="caution">
    <text evidence="1">The sequence shown here is derived from an EMBL/GenBank/DDBJ whole genome shotgun (WGS) entry which is preliminary data.</text>
</comment>
<organism evidence="1 2">
    <name type="scientific">Mesonia sediminis</name>
    <dbReference type="NCBI Taxonomy" id="1703946"/>
    <lineage>
        <taxon>Bacteria</taxon>
        <taxon>Pseudomonadati</taxon>
        <taxon>Bacteroidota</taxon>
        <taxon>Flavobacteriia</taxon>
        <taxon>Flavobacteriales</taxon>
        <taxon>Flavobacteriaceae</taxon>
        <taxon>Mesonia</taxon>
    </lineage>
</organism>
<gene>
    <name evidence="1" type="ORF">ACFSQ0_03895</name>
</gene>
<evidence type="ECO:0000313" key="2">
    <source>
        <dbReference type="Proteomes" id="UP001597357"/>
    </source>
</evidence>
<reference evidence="2" key="1">
    <citation type="journal article" date="2019" name="Int. J. Syst. Evol. Microbiol.">
        <title>The Global Catalogue of Microorganisms (GCM) 10K type strain sequencing project: providing services to taxonomists for standard genome sequencing and annotation.</title>
        <authorList>
            <consortium name="The Broad Institute Genomics Platform"/>
            <consortium name="The Broad Institute Genome Sequencing Center for Infectious Disease"/>
            <person name="Wu L."/>
            <person name="Ma J."/>
        </authorList>
    </citation>
    <scope>NUCLEOTIDE SEQUENCE [LARGE SCALE GENOMIC DNA]</scope>
    <source>
        <strain evidence="2">KCTC 42255</strain>
    </source>
</reference>
<dbReference type="InterPro" id="IPR025347">
    <property type="entry name" value="DUF4251"/>
</dbReference>
<sequence>MSNRDKIKIFLVFMPFLGIILWSCNSLDTIPSEIPNPVKINNFTAHIKTVRPTASQDLLQVMSKTNMISQGHTSSRIDVSQDDYQFVLKDSIVEINLPYFGESQRALRIGQSGILLSGNPKDLVKRYFEEKKLTRYEFTLEDVKNNESWNAKLEVINNGTVRLYLFSNLRNPIGYEGRLVD</sequence>